<dbReference type="Pfam" id="PF20684">
    <property type="entry name" value="Fung_rhodopsin"/>
    <property type="match status" value="1"/>
</dbReference>
<accession>A0ABR1NLG1</accession>
<evidence type="ECO:0000313" key="9">
    <source>
        <dbReference type="EMBL" id="KAK7704521.1"/>
    </source>
</evidence>
<feature type="compositionally biased region" description="Polar residues" evidence="6">
    <location>
        <begin position="326"/>
        <end position="341"/>
    </location>
</feature>
<feature type="region of interest" description="Disordered" evidence="6">
    <location>
        <begin position="298"/>
        <end position="358"/>
    </location>
</feature>
<feature type="compositionally biased region" description="Low complexity" evidence="6">
    <location>
        <begin position="298"/>
        <end position="317"/>
    </location>
</feature>
<reference evidence="9 10" key="1">
    <citation type="submission" date="2024-02" db="EMBL/GenBank/DDBJ databases">
        <title>De novo assembly and annotation of 12 fungi associated with fruit tree decline syndrome in Ontario, Canada.</title>
        <authorList>
            <person name="Sulman M."/>
            <person name="Ellouze W."/>
            <person name="Ilyukhin E."/>
        </authorList>
    </citation>
    <scope>NUCLEOTIDE SEQUENCE [LARGE SCALE GENOMIC DNA]</scope>
    <source>
        <strain evidence="9 10">M169</strain>
    </source>
</reference>
<evidence type="ECO:0000256" key="6">
    <source>
        <dbReference type="SAM" id="MobiDB-lite"/>
    </source>
</evidence>
<dbReference type="PANTHER" id="PTHR33048">
    <property type="entry name" value="PTH11-LIKE INTEGRAL MEMBRANE PROTEIN (AFU_ORTHOLOGUE AFUA_5G11245)"/>
    <property type="match status" value="1"/>
</dbReference>
<evidence type="ECO:0000256" key="4">
    <source>
        <dbReference type="ARBA" id="ARBA00023136"/>
    </source>
</evidence>
<feature type="transmembrane region" description="Helical" evidence="7">
    <location>
        <begin position="172"/>
        <end position="196"/>
    </location>
</feature>
<comment type="caution">
    <text evidence="9">The sequence shown here is derived from an EMBL/GenBank/DDBJ whole genome shotgun (WGS) entry which is preliminary data.</text>
</comment>
<gene>
    <name evidence="9" type="ORF">SLS63_014211</name>
</gene>
<organism evidence="9 10">
    <name type="scientific">Diaporthe eres</name>
    <name type="common">Phomopsis oblonga</name>
    <dbReference type="NCBI Taxonomy" id="83184"/>
    <lineage>
        <taxon>Eukaryota</taxon>
        <taxon>Fungi</taxon>
        <taxon>Dikarya</taxon>
        <taxon>Ascomycota</taxon>
        <taxon>Pezizomycotina</taxon>
        <taxon>Sordariomycetes</taxon>
        <taxon>Sordariomycetidae</taxon>
        <taxon>Diaporthales</taxon>
        <taxon>Diaporthaceae</taxon>
        <taxon>Diaporthe</taxon>
        <taxon>Diaporthe eres species complex</taxon>
    </lineage>
</organism>
<feature type="transmembrane region" description="Helical" evidence="7">
    <location>
        <begin position="131"/>
        <end position="152"/>
    </location>
</feature>
<name>A0ABR1NLG1_DIAER</name>
<dbReference type="EMBL" id="JAKNSF020000278">
    <property type="protein sequence ID" value="KAK7704521.1"/>
    <property type="molecule type" value="Genomic_DNA"/>
</dbReference>
<proteinExistence type="inferred from homology"/>
<evidence type="ECO:0000256" key="7">
    <source>
        <dbReference type="SAM" id="Phobius"/>
    </source>
</evidence>
<feature type="transmembrane region" description="Helical" evidence="7">
    <location>
        <begin position="12"/>
        <end position="34"/>
    </location>
</feature>
<comment type="similarity">
    <text evidence="5">Belongs to the SAT4 family.</text>
</comment>
<evidence type="ECO:0000313" key="10">
    <source>
        <dbReference type="Proteomes" id="UP001430848"/>
    </source>
</evidence>
<keyword evidence="2 7" id="KW-0812">Transmembrane</keyword>
<sequence>MLSDTPVRGDEWMIQALTPVSVLVTAVVGVRVSLRISRHAGLWLDDWLILTSLVFTWGMYAISVLMVKYGGLGTPFKDNTATDPSKVWLKNILKLLYTCQIVYPTAIMTAKFSILSLYWRLFPTRFMKRGCIVLAILTAMWWIAGVLVDIFQCSPVSKAFSPAMSPNGCINQNAYCMGMIIPNILMDMVILCLPTFEVSKLHLPRSQRFALAGVFLLGAAVTSASGIRMHYHLKLVESGEGNFDFTLGLFKPQLWLTLEPDMAVICACLPVMRPLITMILASPLYRSIASHLTVGRTSISSKGTGAGTSASSSSSSSHRAMHSKQAALNTIGGSSVPSSKGVQGHHVREKSRGSGTTKYTMSSFESLEYLRDEDVEVGRLVPPDGRGCLTFDAAQTP</sequence>
<protein>
    <recommendedName>
        <fullName evidence="8">Rhodopsin domain-containing protein</fullName>
    </recommendedName>
</protein>
<keyword evidence="3 7" id="KW-1133">Transmembrane helix</keyword>
<feature type="transmembrane region" description="Helical" evidence="7">
    <location>
        <begin position="46"/>
        <end position="67"/>
    </location>
</feature>
<dbReference type="Proteomes" id="UP001430848">
    <property type="component" value="Unassembled WGS sequence"/>
</dbReference>
<dbReference type="PANTHER" id="PTHR33048:SF47">
    <property type="entry name" value="INTEGRAL MEMBRANE PROTEIN-RELATED"/>
    <property type="match status" value="1"/>
</dbReference>
<keyword evidence="4 7" id="KW-0472">Membrane</keyword>
<evidence type="ECO:0000256" key="5">
    <source>
        <dbReference type="ARBA" id="ARBA00038359"/>
    </source>
</evidence>
<feature type="transmembrane region" description="Helical" evidence="7">
    <location>
        <begin position="95"/>
        <end position="119"/>
    </location>
</feature>
<keyword evidence="10" id="KW-1185">Reference proteome</keyword>
<dbReference type="InterPro" id="IPR049326">
    <property type="entry name" value="Rhodopsin_dom_fungi"/>
</dbReference>
<evidence type="ECO:0000259" key="8">
    <source>
        <dbReference type="Pfam" id="PF20684"/>
    </source>
</evidence>
<dbReference type="InterPro" id="IPR052337">
    <property type="entry name" value="SAT4-like"/>
</dbReference>
<comment type="subcellular location">
    <subcellularLocation>
        <location evidence="1">Membrane</location>
        <topology evidence="1">Multi-pass membrane protein</topology>
    </subcellularLocation>
</comment>
<evidence type="ECO:0000256" key="2">
    <source>
        <dbReference type="ARBA" id="ARBA00022692"/>
    </source>
</evidence>
<evidence type="ECO:0000256" key="3">
    <source>
        <dbReference type="ARBA" id="ARBA00022989"/>
    </source>
</evidence>
<feature type="transmembrane region" description="Helical" evidence="7">
    <location>
        <begin position="208"/>
        <end position="227"/>
    </location>
</feature>
<feature type="domain" description="Rhodopsin" evidence="8">
    <location>
        <begin position="30"/>
        <end position="277"/>
    </location>
</feature>
<evidence type="ECO:0000256" key="1">
    <source>
        <dbReference type="ARBA" id="ARBA00004141"/>
    </source>
</evidence>